<dbReference type="Proteomes" id="UP000587527">
    <property type="component" value="Unassembled WGS sequence"/>
</dbReference>
<gene>
    <name evidence="1" type="ORF">F4553_002080</name>
</gene>
<keyword evidence="2" id="KW-1185">Reference proteome</keyword>
<evidence type="ECO:0000313" key="2">
    <source>
        <dbReference type="Proteomes" id="UP000587527"/>
    </source>
</evidence>
<dbReference type="EMBL" id="JACHMN010000002">
    <property type="protein sequence ID" value="MBB5868701.1"/>
    <property type="molecule type" value="Genomic_DNA"/>
</dbReference>
<sequence>MFRVMVYEQDLEEIADWVLEYPDRETGGDLFGFWTHSGSPAVQLTLGPGPQARHETAAFFQDVRYLSERGRALQARHGLQHIGDWHSHHGLNLAEPSGGDASTVYRTLQANGFQRFLVCIANIRVDEVGARRRVSRPEVRGPVRRQAGNDLVVTLHAYLFDRDRRGFSAGQFVVLPGESPIAASARRDRIIADPAGAGSAWHVERADHRAGQSGGTAARRVPDGWHASPWGSSFLRVFDAELRRCFPDSRLVLTGLSLTYHLTAGDEAWELSFPLDFPTSPARLRAGGADLVVDCGGDNSPRRCLAVVSELLSSVADRDGRDGSAEVPQR</sequence>
<evidence type="ECO:0008006" key="3">
    <source>
        <dbReference type="Google" id="ProtNLM"/>
    </source>
</evidence>
<dbReference type="AlphaFoldDB" id="A0A841BPE7"/>
<proteinExistence type="predicted"/>
<organism evidence="1 2">
    <name type="scientific">Allocatelliglobosispora scoriae</name>
    <dbReference type="NCBI Taxonomy" id="643052"/>
    <lineage>
        <taxon>Bacteria</taxon>
        <taxon>Bacillati</taxon>
        <taxon>Actinomycetota</taxon>
        <taxon>Actinomycetes</taxon>
        <taxon>Micromonosporales</taxon>
        <taxon>Micromonosporaceae</taxon>
        <taxon>Allocatelliglobosispora</taxon>
    </lineage>
</organism>
<protein>
    <recommendedName>
        <fullName evidence="3">JAB domain-containing protein</fullName>
    </recommendedName>
</protein>
<accession>A0A841BPE7</accession>
<dbReference type="RefSeq" id="WP_184834821.1">
    <property type="nucleotide sequence ID" value="NZ_JACHMN010000002.1"/>
</dbReference>
<comment type="caution">
    <text evidence="1">The sequence shown here is derived from an EMBL/GenBank/DDBJ whole genome shotgun (WGS) entry which is preliminary data.</text>
</comment>
<reference evidence="1 2" key="1">
    <citation type="submission" date="2020-08" db="EMBL/GenBank/DDBJ databases">
        <title>Sequencing the genomes of 1000 actinobacteria strains.</title>
        <authorList>
            <person name="Klenk H.-P."/>
        </authorList>
    </citation>
    <scope>NUCLEOTIDE SEQUENCE [LARGE SCALE GENOMIC DNA]</scope>
    <source>
        <strain evidence="1 2">DSM 45362</strain>
    </source>
</reference>
<name>A0A841BPE7_9ACTN</name>
<evidence type="ECO:0000313" key="1">
    <source>
        <dbReference type="EMBL" id="MBB5868701.1"/>
    </source>
</evidence>